<evidence type="ECO:0000259" key="7">
    <source>
        <dbReference type="PROSITE" id="PS50111"/>
    </source>
</evidence>
<dbReference type="GO" id="GO:0004888">
    <property type="term" value="F:transmembrane signaling receptor activity"/>
    <property type="evidence" value="ECO:0007669"/>
    <property type="project" value="InterPro"/>
</dbReference>
<dbReference type="PROSITE" id="PS50111">
    <property type="entry name" value="CHEMOTAXIS_TRANSDUC_2"/>
    <property type="match status" value="1"/>
</dbReference>
<gene>
    <name evidence="9" type="ORF">FYJ63_08020</name>
</gene>
<dbReference type="PROSITE" id="PS50885">
    <property type="entry name" value="HAMP"/>
    <property type="match status" value="1"/>
</dbReference>
<name>A0A7K0K531_9ACTO</name>
<keyword evidence="3 5" id="KW-0807">Transducer</keyword>
<dbReference type="GO" id="GO:0016020">
    <property type="term" value="C:membrane"/>
    <property type="evidence" value="ECO:0007669"/>
    <property type="project" value="InterPro"/>
</dbReference>
<evidence type="ECO:0000256" key="3">
    <source>
        <dbReference type="ARBA" id="ARBA00023224"/>
    </source>
</evidence>
<dbReference type="Proteomes" id="UP000442535">
    <property type="component" value="Unassembled WGS sequence"/>
</dbReference>
<keyword evidence="6" id="KW-0472">Membrane</keyword>
<organism evidence="9 10">
    <name type="scientific">Mobiluncus porci</name>
    <dbReference type="NCBI Taxonomy" id="2652278"/>
    <lineage>
        <taxon>Bacteria</taxon>
        <taxon>Bacillati</taxon>
        <taxon>Actinomycetota</taxon>
        <taxon>Actinomycetes</taxon>
        <taxon>Actinomycetales</taxon>
        <taxon>Actinomycetaceae</taxon>
        <taxon>Mobiluncus</taxon>
    </lineage>
</organism>
<evidence type="ECO:0000256" key="2">
    <source>
        <dbReference type="ARBA" id="ARBA00022989"/>
    </source>
</evidence>
<sequence length="544" mass="57865">MSEKEKVALADGQQFRPGLGLRIKIIATIVLVALGAIIVSSAATIGISSYRANSTALTETTLRGTDFEDKLRFSQEWARILFSMVGTVHDQETLDNLVGQLEQARADRVKLIEEAEARGVPQQLPTWNKYKEDYDKWMDHVMNTMIPAANPNDMTAYSNMLWDTSPTGSRTLIKNFVADYEQIRVEFNDMIKAKNAEIAAQGMTIIIICIVVTVLVFALGLIIAFVFAGRIEKSVKNIQNALQIVAEGDLTQEDKILSSDELGAATVELQRAKESLRHLISAADEAAAGVVGQAEQVSKQSADVTEAASASAEQSITVAAAAEQVSNSIDSVAAGAEEMGASIREISSNANEAARVSQQATEAAARTNEVVSRLGTSSQEIGEVIKSITSIAEQTNLLALNATIEAARAGEAGKGFAVVAGEVKDLAAETGTATEEISKRIETIQSDVADAVSAIDEISNIISQINDFQTTIAAAVEEQTATTNEMSRSVSEAAEGAQSIAGSIHTIAGGAQKAGEMIVDMSSRIQDINSGASNLLSRIESFKY</sequence>
<dbReference type="SMART" id="SM00304">
    <property type="entry name" value="HAMP"/>
    <property type="match status" value="1"/>
</dbReference>
<accession>A0A7K0K531</accession>
<keyword evidence="10" id="KW-1185">Reference proteome</keyword>
<evidence type="ECO:0000256" key="6">
    <source>
        <dbReference type="SAM" id="Phobius"/>
    </source>
</evidence>
<dbReference type="GO" id="GO:0007165">
    <property type="term" value="P:signal transduction"/>
    <property type="evidence" value="ECO:0007669"/>
    <property type="project" value="UniProtKB-KW"/>
</dbReference>
<proteinExistence type="inferred from homology"/>
<dbReference type="RefSeq" id="WP_154545569.1">
    <property type="nucleotide sequence ID" value="NZ_VUMY01000014.1"/>
</dbReference>
<dbReference type="Gene3D" id="1.10.287.950">
    <property type="entry name" value="Methyl-accepting chemotaxis protein"/>
    <property type="match status" value="1"/>
</dbReference>
<dbReference type="Pfam" id="PF00015">
    <property type="entry name" value="MCPsignal"/>
    <property type="match status" value="1"/>
</dbReference>
<dbReference type="PANTHER" id="PTHR32089:SF112">
    <property type="entry name" value="LYSOZYME-LIKE PROTEIN-RELATED"/>
    <property type="match status" value="1"/>
</dbReference>
<dbReference type="EMBL" id="VUMY01000014">
    <property type="protein sequence ID" value="MST50180.1"/>
    <property type="molecule type" value="Genomic_DNA"/>
</dbReference>
<dbReference type="SMART" id="SM00283">
    <property type="entry name" value="MA"/>
    <property type="match status" value="1"/>
</dbReference>
<feature type="transmembrane region" description="Helical" evidence="6">
    <location>
        <begin position="25"/>
        <end position="47"/>
    </location>
</feature>
<dbReference type="PRINTS" id="PR00260">
    <property type="entry name" value="CHEMTRNSDUCR"/>
</dbReference>
<evidence type="ECO:0000313" key="9">
    <source>
        <dbReference type="EMBL" id="MST50180.1"/>
    </source>
</evidence>
<feature type="transmembrane region" description="Helical" evidence="6">
    <location>
        <begin position="202"/>
        <end position="228"/>
    </location>
</feature>
<evidence type="ECO:0000259" key="8">
    <source>
        <dbReference type="PROSITE" id="PS50885"/>
    </source>
</evidence>
<evidence type="ECO:0000313" key="10">
    <source>
        <dbReference type="Proteomes" id="UP000442535"/>
    </source>
</evidence>
<reference evidence="9 10" key="1">
    <citation type="submission" date="2019-08" db="EMBL/GenBank/DDBJ databases">
        <title>In-depth cultivation of the pig gut microbiome towards novel bacterial diversity and tailored functional studies.</title>
        <authorList>
            <person name="Wylensek D."/>
            <person name="Hitch T.C.A."/>
            <person name="Clavel T."/>
        </authorList>
    </citation>
    <scope>NUCLEOTIDE SEQUENCE [LARGE SCALE GENOMIC DNA]</scope>
    <source>
        <strain evidence="9 10">RF-GAM-744-WT-7</strain>
    </source>
</reference>
<dbReference type="InterPro" id="IPR004090">
    <property type="entry name" value="Chemotax_Me-accpt_rcpt"/>
</dbReference>
<dbReference type="InterPro" id="IPR004089">
    <property type="entry name" value="MCPsignal_dom"/>
</dbReference>
<feature type="domain" description="HAMP" evidence="8">
    <location>
        <begin position="229"/>
        <end position="281"/>
    </location>
</feature>
<evidence type="ECO:0000256" key="1">
    <source>
        <dbReference type="ARBA" id="ARBA00022692"/>
    </source>
</evidence>
<dbReference type="AlphaFoldDB" id="A0A7K0K531"/>
<protein>
    <submittedName>
        <fullName evidence="9">Methyl-accepting chemotaxis protein</fullName>
    </submittedName>
</protein>
<dbReference type="InterPro" id="IPR003660">
    <property type="entry name" value="HAMP_dom"/>
</dbReference>
<dbReference type="PANTHER" id="PTHR32089">
    <property type="entry name" value="METHYL-ACCEPTING CHEMOTAXIS PROTEIN MCPB"/>
    <property type="match status" value="1"/>
</dbReference>
<keyword evidence="2 6" id="KW-1133">Transmembrane helix</keyword>
<evidence type="ECO:0000256" key="4">
    <source>
        <dbReference type="ARBA" id="ARBA00029447"/>
    </source>
</evidence>
<dbReference type="SUPFAM" id="SSF58104">
    <property type="entry name" value="Methyl-accepting chemotaxis protein (MCP) signaling domain"/>
    <property type="match status" value="1"/>
</dbReference>
<dbReference type="GO" id="GO:0006935">
    <property type="term" value="P:chemotaxis"/>
    <property type="evidence" value="ECO:0007669"/>
    <property type="project" value="InterPro"/>
</dbReference>
<comment type="caution">
    <text evidence="9">The sequence shown here is derived from an EMBL/GenBank/DDBJ whole genome shotgun (WGS) entry which is preliminary data.</text>
</comment>
<feature type="domain" description="Methyl-accepting transducer" evidence="7">
    <location>
        <begin position="293"/>
        <end position="522"/>
    </location>
</feature>
<comment type="similarity">
    <text evidence="4">Belongs to the methyl-accepting chemotaxis (MCP) protein family.</text>
</comment>
<evidence type="ECO:0000256" key="5">
    <source>
        <dbReference type="PROSITE-ProRule" id="PRU00284"/>
    </source>
</evidence>
<keyword evidence="1 6" id="KW-0812">Transmembrane</keyword>